<keyword evidence="6" id="KW-0539">Nucleus</keyword>
<feature type="region of interest" description="Disordered" evidence="7">
    <location>
        <begin position="104"/>
        <end position="125"/>
    </location>
</feature>
<dbReference type="InterPro" id="IPR017887">
    <property type="entry name" value="TF_TCP_subgr"/>
</dbReference>
<dbReference type="PANTHER" id="PTHR31072">
    <property type="entry name" value="TRANSCRIPTION FACTOR TCP4-RELATED"/>
    <property type="match status" value="1"/>
</dbReference>
<dbReference type="PROSITE" id="PS51369">
    <property type="entry name" value="TCP"/>
    <property type="match status" value="1"/>
</dbReference>
<evidence type="ECO:0000313" key="11">
    <source>
        <dbReference type="Proteomes" id="UP000289340"/>
    </source>
</evidence>
<reference evidence="10 11" key="1">
    <citation type="submission" date="2018-09" db="EMBL/GenBank/DDBJ databases">
        <title>A high-quality reference genome of wild soybean provides a powerful tool to mine soybean genomes.</title>
        <authorList>
            <person name="Xie M."/>
            <person name="Chung C.Y.L."/>
            <person name="Li M.-W."/>
            <person name="Wong F.-L."/>
            <person name="Chan T.-F."/>
            <person name="Lam H.-M."/>
        </authorList>
    </citation>
    <scope>NUCLEOTIDE SEQUENCE [LARGE SCALE GENOMIC DNA]</scope>
    <source>
        <strain evidence="11">cv. W05</strain>
        <tissue evidence="10">Hypocotyl of etiolated seedlings</tissue>
    </source>
</reference>
<evidence type="ECO:0000259" key="9">
    <source>
        <dbReference type="PROSITE" id="PS51370"/>
    </source>
</evidence>
<evidence type="ECO:0000256" key="1">
    <source>
        <dbReference type="ARBA" id="ARBA00004123"/>
    </source>
</evidence>
<protein>
    <submittedName>
        <fullName evidence="10">Transcription factor TEOSINTE BRANCHED 1</fullName>
    </submittedName>
</protein>
<dbReference type="AlphaFoldDB" id="A0A445KIP3"/>
<sequence>MYSSNTSLNGNELISYPNQPFCFRPFSFESNPTNSSKEETNSNYALPLPPPPPLLSFFQSPFDENIFQEHHHDFLLLHHSLADSGVLTKNLDVAAEISPIPCPGEGSIAMEHTPRKRSSKRDRHSKINTARGLRDRRMRLSLEVAKRFFGLQDMLGFDKASKTVDWLLNQAKGEIKQLGREKTSVGGAKSASSTSECEGVSSLDEVVVSGGVNEEQERETVPNMKRRTNKVCRKSAFNPIDKESREKARERARERTREKMRTRRVLADASNLNRLSSWNPFETVEDSAGTTHQSQSVNHPSLDVHLPEADQEPSSHNAKEHWGENMAHEDNSLAIMNKWSPTMMFNSLHNSGVLQEHQFAEFQSLGKPWEAYSNHI</sequence>
<evidence type="ECO:0000256" key="2">
    <source>
        <dbReference type="ARBA" id="ARBA00022473"/>
    </source>
</evidence>
<evidence type="ECO:0000256" key="6">
    <source>
        <dbReference type="ARBA" id="ARBA00023242"/>
    </source>
</evidence>
<feature type="region of interest" description="Disordered" evidence="7">
    <location>
        <begin position="183"/>
        <end position="202"/>
    </location>
</feature>
<dbReference type="GO" id="GO:0043565">
    <property type="term" value="F:sequence-specific DNA binding"/>
    <property type="evidence" value="ECO:0007669"/>
    <property type="project" value="TreeGrafter"/>
</dbReference>
<comment type="subcellular location">
    <subcellularLocation>
        <location evidence="1">Nucleus</location>
    </subcellularLocation>
</comment>
<dbReference type="GO" id="GO:0005634">
    <property type="term" value="C:nucleus"/>
    <property type="evidence" value="ECO:0007669"/>
    <property type="project" value="UniProtKB-SubCell"/>
</dbReference>
<name>A0A445KIP3_GLYSO</name>
<dbReference type="GO" id="GO:2000032">
    <property type="term" value="P:regulation of secondary shoot formation"/>
    <property type="evidence" value="ECO:0007669"/>
    <property type="project" value="TreeGrafter"/>
</dbReference>
<evidence type="ECO:0000256" key="3">
    <source>
        <dbReference type="ARBA" id="ARBA00023015"/>
    </source>
</evidence>
<organism evidence="10 11">
    <name type="scientific">Glycine soja</name>
    <name type="common">Wild soybean</name>
    <dbReference type="NCBI Taxonomy" id="3848"/>
    <lineage>
        <taxon>Eukaryota</taxon>
        <taxon>Viridiplantae</taxon>
        <taxon>Streptophyta</taxon>
        <taxon>Embryophyta</taxon>
        <taxon>Tracheophyta</taxon>
        <taxon>Spermatophyta</taxon>
        <taxon>Magnoliopsida</taxon>
        <taxon>eudicotyledons</taxon>
        <taxon>Gunneridae</taxon>
        <taxon>Pentapetalae</taxon>
        <taxon>rosids</taxon>
        <taxon>fabids</taxon>
        <taxon>Fabales</taxon>
        <taxon>Fabaceae</taxon>
        <taxon>Papilionoideae</taxon>
        <taxon>50 kb inversion clade</taxon>
        <taxon>NPAAA clade</taxon>
        <taxon>indigoferoid/millettioid clade</taxon>
        <taxon>Phaseoleae</taxon>
        <taxon>Glycine</taxon>
        <taxon>Glycine subgen. Soja</taxon>
    </lineage>
</organism>
<feature type="region of interest" description="Disordered" evidence="7">
    <location>
        <begin position="307"/>
        <end position="326"/>
    </location>
</feature>
<accession>A0A445KIP3</accession>
<keyword evidence="5" id="KW-0804">Transcription</keyword>
<feature type="compositionally biased region" description="Basic and acidic residues" evidence="7">
    <location>
        <begin position="240"/>
        <end position="259"/>
    </location>
</feature>
<evidence type="ECO:0000313" key="10">
    <source>
        <dbReference type="EMBL" id="RZC10450.1"/>
    </source>
</evidence>
<keyword evidence="3" id="KW-0805">Transcription regulation</keyword>
<keyword evidence="4" id="KW-0238">DNA-binding</keyword>
<dbReference type="PANTHER" id="PTHR31072:SF226">
    <property type="entry name" value="TRANSCRIPTION FACTOR TCP18"/>
    <property type="match status" value="1"/>
</dbReference>
<dbReference type="GO" id="GO:0003700">
    <property type="term" value="F:DNA-binding transcription factor activity"/>
    <property type="evidence" value="ECO:0007669"/>
    <property type="project" value="InterPro"/>
</dbReference>
<keyword evidence="11" id="KW-1185">Reference proteome</keyword>
<dbReference type="InterPro" id="IPR005333">
    <property type="entry name" value="Transcription_factor_TCP"/>
</dbReference>
<evidence type="ECO:0000259" key="8">
    <source>
        <dbReference type="PROSITE" id="PS51369"/>
    </source>
</evidence>
<dbReference type="InterPro" id="IPR017888">
    <property type="entry name" value="CYC/TB1_R_domain"/>
</dbReference>
<dbReference type="PROSITE" id="PS51370">
    <property type="entry name" value="R"/>
    <property type="match status" value="1"/>
</dbReference>
<dbReference type="EMBL" id="QZWG01000005">
    <property type="protein sequence ID" value="RZC10450.1"/>
    <property type="molecule type" value="Genomic_DNA"/>
</dbReference>
<feature type="domain" description="TCP" evidence="8">
    <location>
        <begin position="120"/>
        <end position="178"/>
    </location>
</feature>
<dbReference type="SMR" id="A0A445KIP3"/>
<feature type="domain" description="R" evidence="9">
    <location>
        <begin position="242"/>
        <end position="259"/>
    </location>
</feature>
<evidence type="ECO:0000256" key="7">
    <source>
        <dbReference type="SAM" id="MobiDB-lite"/>
    </source>
</evidence>
<evidence type="ECO:0000256" key="4">
    <source>
        <dbReference type="ARBA" id="ARBA00023125"/>
    </source>
</evidence>
<dbReference type="Gramene" id="XM_028375411.1">
    <property type="protein sequence ID" value="XP_028231212.1"/>
    <property type="gene ID" value="LOC114411735"/>
</dbReference>
<evidence type="ECO:0000256" key="5">
    <source>
        <dbReference type="ARBA" id="ARBA00023163"/>
    </source>
</evidence>
<feature type="compositionally biased region" description="Basic residues" evidence="7">
    <location>
        <begin position="114"/>
        <end position="125"/>
    </location>
</feature>
<comment type="caution">
    <text evidence="10">The sequence shown here is derived from an EMBL/GenBank/DDBJ whole genome shotgun (WGS) entry which is preliminary data.</text>
</comment>
<dbReference type="Proteomes" id="UP000289340">
    <property type="component" value="Chromosome 5"/>
</dbReference>
<gene>
    <name evidence="10" type="ORF">D0Y65_010963</name>
</gene>
<feature type="compositionally biased region" description="Basic and acidic residues" evidence="7">
    <location>
        <begin position="317"/>
        <end position="326"/>
    </location>
</feature>
<dbReference type="Pfam" id="PF03634">
    <property type="entry name" value="TCP"/>
    <property type="match status" value="1"/>
</dbReference>
<proteinExistence type="predicted"/>
<keyword evidence="2" id="KW-0217">Developmental protein</keyword>
<feature type="region of interest" description="Disordered" evidence="7">
    <location>
        <begin position="236"/>
        <end position="261"/>
    </location>
</feature>